<reference evidence="2" key="1">
    <citation type="submission" date="2016-09" db="EMBL/GenBank/DDBJ databases">
        <authorList>
            <person name="Guldener U."/>
        </authorList>
    </citation>
    <scope>NUCLEOTIDE SEQUENCE [LARGE SCALE GENOMIC DNA]</scope>
    <source>
        <strain evidence="2">V64-1</strain>
    </source>
</reference>
<dbReference type="Proteomes" id="UP000219369">
    <property type="component" value="Unassembled WGS sequence"/>
</dbReference>
<dbReference type="EMBL" id="FMJY01000001">
    <property type="protein sequence ID" value="SCO77670.1"/>
    <property type="molecule type" value="Genomic_DNA"/>
</dbReference>
<name>A0A2H3T431_FUSOX</name>
<evidence type="ECO:0000313" key="2">
    <source>
        <dbReference type="Proteomes" id="UP000219369"/>
    </source>
</evidence>
<organism evidence="1 2">
    <name type="scientific">Fusarium oxysporum</name>
    <name type="common">Fusarium vascular wilt</name>
    <dbReference type="NCBI Taxonomy" id="5507"/>
    <lineage>
        <taxon>Eukaryota</taxon>
        <taxon>Fungi</taxon>
        <taxon>Dikarya</taxon>
        <taxon>Ascomycota</taxon>
        <taxon>Pezizomycotina</taxon>
        <taxon>Sordariomycetes</taxon>
        <taxon>Hypocreomycetidae</taxon>
        <taxon>Hypocreales</taxon>
        <taxon>Nectriaceae</taxon>
        <taxon>Fusarium</taxon>
        <taxon>Fusarium oxysporum species complex</taxon>
    </lineage>
</organism>
<accession>A0A2H3T431</accession>
<dbReference type="AlphaFoldDB" id="A0A2H3T431"/>
<protein>
    <submittedName>
        <fullName evidence="1">Uncharacterized protein</fullName>
    </submittedName>
</protein>
<sequence>MYYAGKGFQFEPGRRIVAV</sequence>
<gene>
    <name evidence="1" type="ORF">FRV6_01882</name>
</gene>
<proteinExistence type="predicted"/>
<evidence type="ECO:0000313" key="1">
    <source>
        <dbReference type="EMBL" id="SCO77670.1"/>
    </source>
</evidence>